<dbReference type="PANTHER" id="PTHR43000">
    <property type="entry name" value="DTDP-D-GLUCOSE 4,6-DEHYDRATASE-RELATED"/>
    <property type="match status" value="1"/>
</dbReference>
<proteinExistence type="inferred from homology"/>
<name>A0A1F5NKR6_9BACT</name>
<organism evidence="3 4">
    <name type="scientific">Candidatus Doudnabacteria bacterium RIFCSPHIGHO2_01_FULL_46_14</name>
    <dbReference type="NCBI Taxonomy" id="1817824"/>
    <lineage>
        <taxon>Bacteria</taxon>
        <taxon>Candidatus Doudnaibacteriota</taxon>
    </lineage>
</organism>
<dbReference type="InterPro" id="IPR036291">
    <property type="entry name" value="NAD(P)-bd_dom_sf"/>
</dbReference>
<dbReference type="AlphaFoldDB" id="A0A1F5NKR6"/>
<sequence>MAEKVFITGASGFIGANLMRRLLADGFEVTAAIRPGSKNFWRLEDVTDQIRILRLDLTDQKDTAEKLGQIGPNYIFHLAAYGAYPGQIDSEQMWRTNLFAAINLIEAAKVVGFQKMIIAGSSSEYGKKSEAMKESDRLEPSTIYGVSKAASTLYCQYRAREEKLPLAILRPFSVYGPWEEPGRLAPRLIGRALKNEPLELVGSKTVRDFIYIDDVVEACLKSMNEDKINGQIMNICSGMQTEIGEMAEQVVSITGSKSRVQRGSYEARSFDTDIWVGNPEKTKKLLGWQARVALKEGIRQTVEWYKSHKHYYEH</sequence>
<gene>
    <name evidence="3" type="ORF">A2751_03100</name>
</gene>
<dbReference type="EMBL" id="MFEK01000014">
    <property type="protein sequence ID" value="OGE78124.1"/>
    <property type="molecule type" value="Genomic_DNA"/>
</dbReference>
<evidence type="ECO:0000313" key="4">
    <source>
        <dbReference type="Proteomes" id="UP000176864"/>
    </source>
</evidence>
<dbReference type="Pfam" id="PF01370">
    <property type="entry name" value="Epimerase"/>
    <property type="match status" value="1"/>
</dbReference>
<dbReference type="SUPFAM" id="SSF51735">
    <property type="entry name" value="NAD(P)-binding Rossmann-fold domains"/>
    <property type="match status" value="1"/>
</dbReference>
<accession>A0A1F5NKR6</accession>
<feature type="domain" description="NAD-dependent epimerase/dehydratase" evidence="2">
    <location>
        <begin position="5"/>
        <end position="236"/>
    </location>
</feature>
<reference evidence="3 4" key="1">
    <citation type="journal article" date="2016" name="Nat. Commun.">
        <title>Thousands of microbial genomes shed light on interconnected biogeochemical processes in an aquifer system.</title>
        <authorList>
            <person name="Anantharaman K."/>
            <person name="Brown C.T."/>
            <person name="Hug L.A."/>
            <person name="Sharon I."/>
            <person name="Castelle C.J."/>
            <person name="Probst A.J."/>
            <person name="Thomas B.C."/>
            <person name="Singh A."/>
            <person name="Wilkins M.J."/>
            <person name="Karaoz U."/>
            <person name="Brodie E.L."/>
            <person name="Williams K.H."/>
            <person name="Hubbard S.S."/>
            <person name="Banfield J.F."/>
        </authorList>
    </citation>
    <scope>NUCLEOTIDE SEQUENCE [LARGE SCALE GENOMIC DNA]</scope>
</reference>
<evidence type="ECO:0000259" key="2">
    <source>
        <dbReference type="Pfam" id="PF01370"/>
    </source>
</evidence>
<protein>
    <recommendedName>
        <fullName evidence="2">NAD-dependent epimerase/dehydratase domain-containing protein</fullName>
    </recommendedName>
</protein>
<comment type="similarity">
    <text evidence="1">Belongs to the NAD(P)-dependent epimerase/dehydratase family.</text>
</comment>
<evidence type="ECO:0000313" key="3">
    <source>
        <dbReference type="EMBL" id="OGE78124.1"/>
    </source>
</evidence>
<dbReference type="Gene3D" id="3.40.50.720">
    <property type="entry name" value="NAD(P)-binding Rossmann-like Domain"/>
    <property type="match status" value="1"/>
</dbReference>
<dbReference type="STRING" id="1817824.A2751_03100"/>
<dbReference type="InterPro" id="IPR001509">
    <property type="entry name" value="Epimerase_deHydtase"/>
</dbReference>
<evidence type="ECO:0000256" key="1">
    <source>
        <dbReference type="ARBA" id="ARBA00007637"/>
    </source>
</evidence>
<comment type="caution">
    <text evidence="3">The sequence shown here is derived from an EMBL/GenBank/DDBJ whole genome shotgun (WGS) entry which is preliminary data.</text>
</comment>
<dbReference type="Proteomes" id="UP000176864">
    <property type="component" value="Unassembled WGS sequence"/>
</dbReference>